<accession>A0ABW4SW34</accession>
<sequence length="448" mass="47866">MRSTDVSVREAAAAFHDVRLDHPLRLSGATVDRFTLAVVWVTVEDRAGRVAWGEGASVLSVPWSWPVSELSWTVRDLVLRRLTERLAAAATEVGPGDPFAIHRELSEAAACARRDGAEAAGGPEPVPELAAALALGAVDNAVHDGWARAAGAPATSLYEGLDLGPARRRLPVQHVVGLDDPLEADPLEHPRAPDPRESGLLEPDSREPDAVESGPPDRDDVVPPRRAAVRPLREWLRAEGIAHVKIKLAGRDPAADARRVIEVHRVLRESAGDRHTVSLDPNEGYQEPAAVLELLDALDGSPAWDALTYLEQPVPRDAPPDPGGMRAIGARLPVLADESLATEADLARLAAAGWSGPVIKAARGQSLAMRSLAHARAHGMRVALQDLTAVGLALVHSARLAAVLPLDWQAFEYNSRQYAPRANGDLPAELVRVRQGHVVPGPARPGIH</sequence>
<dbReference type="InterPro" id="IPR034593">
    <property type="entry name" value="DgoD-like"/>
</dbReference>
<evidence type="ECO:0000256" key="2">
    <source>
        <dbReference type="ARBA" id="ARBA00022723"/>
    </source>
</evidence>
<dbReference type="Gene3D" id="3.20.20.120">
    <property type="entry name" value="Enolase-like C-terminal domain"/>
    <property type="match status" value="1"/>
</dbReference>
<protein>
    <submittedName>
        <fullName evidence="5">Enolase C-terminal domain-like protein</fullName>
    </submittedName>
</protein>
<comment type="similarity">
    <text evidence="1">Belongs to the mandelate racemase/muconate lactonizing enzyme family.</text>
</comment>
<evidence type="ECO:0000313" key="6">
    <source>
        <dbReference type="Proteomes" id="UP001597368"/>
    </source>
</evidence>
<dbReference type="EMBL" id="JBHUFV010000033">
    <property type="protein sequence ID" value="MFD1933798.1"/>
    <property type="molecule type" value="Genomic_DNA"/>
</dbReference>
<keyword evidence="2" id="KW-0479">Metal-binding</keyword>
<reference evidence="6" key="1">
    <citation type="journal article" date="2019" name="Int. J. Syst. Evol. Microbiol.">
        <title>The Global Catalogue of Microorganisms (GCM) 10K type strain sequencing project: providing services to taxonomists for standard genome sequencing and annotation.</title>
        <authorList>
            <consortium name="The Broad Institute Genomics Platform"/>
            <consortium name="The Broad Institute Genome Sequencing Center for Infectious Disease"/>
            <person name="Wu L."/>
            <person name="Ma J."/>
        </authorList>
    </citation>
    <scope>NUCLEOTIDE SEQUENCE [LARGE SCALE GENOMIC DNA]</scope>
    <source>
        <strain evidence="6">ICMP 6774ER</strain>
    </source>
</reference>
<dbReference type="SMART" id="SM00922">
    <property type="entry name" value="MR_MLE"/>
    <property type="match status" value="1"/>
</dbReference>
<keyword evidence="6" id="KW-1185">Reference proteome</keyword>
<dbReference type="SUPFAM" id="SSF54826">
    <property type="entry name" value="Enolase N-terminal domain-like"/>
    <property type="match status" value="1"/>
</dbReference>
<comment type="caution">
    <text evidence="5">The sequence shown here is derived from an EMBL/GenBank/DDBJ whole genome shotgun (WGS) entry which is preliminary data.</text>
</comment>
<feature type="region of interest" description="Disordered" evidence="3">
    <location>
        <begin position="181"/>
        <end position="225"/>
    </location>
</feature>
<dbReference type="Proteomes" id="UP001597368">
    <property type="component" value="Unassembled WGS sequence"/>
</dbReference>
<feature type="domain" description="Mandelate racemase/muconate lactonizing enzyme C-terminal" evidence="4">
    <location>
        <begin position="226"/>
        <end position="335"/>
    </location>
</feature>
<evidence type="ECO:0000313" key="5">
    <source>
        <dbReference type="EMBL" id="MFD1933798.1"/>
    </source>
</evidence>
<evidence type="ECO:0000256" key="3">
    <source>
        <dbReference type="SAM" id="MobiDB-lite"/>
    </source>
</evidence>
<dbReference type="PANTHER" id="PTHR48080">
    <property type="entry name" value="D-GALACTONATE DEHYDRATASE-RELATED"/>
    <property type="match status" value="1"/>
</dbReference>
<dbReference type="InterPro" id="IPR029017">
    <property type="entry name" value="Enolase-like_N"/>
</dbReference>
<organism evidence="5 6">
    <name type="scientific">Nonomuraea mangrovi</name>
    <dbReference type="NCBI Taxonomy" id="2316207"/>
    <lineage>
        <taxon>Bacteria</taxon>
        <taxon>Bacillati</taxon>
        <taxon>Actinomycetota</taxon>
        <taxon>Actinomycetes</taxon>
        <taxon>Streptosporangiales</taxon>
        <taxon>Streptosporangiaceae</taxon>
        <taxon>Nonomuraea</taxon>
    </lineage>
</organism>
<gene>
    <name evidence="5" type="ORF">ACFSKW_20255</name>
</gene>
<dbReference type="PANTHER" id="PTHR48080:SF3">
    <property type="entry name" value="ENOLASE SUPERFAMILY MEMBER DDB_G0284701"/>
    <property type="match status" value="1"/>
</dbReference>
<dbReference type="RefSeq" id="WP_379573837.1">
    <property type="nucleotide sequence ID" value="NZ_JBHUFV010000033.1"/>
</dbReference>
<name>A0ABW4SW34_9ACTN</name>
<dbReference type="SUPFAM" id="SSF51604">
    <property type="entry name" value="Enolase C-terminal domain-like"/>
    <property type="match status" value="1"/>
</dbReference>
<dbReference type="Gene3D" id="3.30.390.10">
    <property type="entry name" value="Enolase-like, N-terminal domain"/>
    <property type="match status" value="1"/>
</dbReference>
<dbReference type="InterPro" id="IPR029065">
    <property type="entry name" value="Enolase_C-like"/>
</dbReference>
<evidence type="ECO:0000259" key="4">
    <source>
        <dbReference type="SMART" id="SM00922"/>
    </source>
</evidence>
<proteinExistence type="inferred from homology"/>
<evidence type="ECO:0000256" key="1">
    <source>
        <dbReference type="ARBA" id="ARBA00008031"/>
    </source>
</evidence>
<dbReference type="InterPro" id="IPR013342">
    <property type="entry name" value="Mandelate_racemase_C"/>
</dbReference>
<dbReference type="Pfam" id="PF13378">
    <property type="entry name" value="MR_MLE_C"/>
    <property type="match status" value="1"/>
</dbReference>
<feature type="compositionally biased region" description="Basic and acidic residues" evidence="3">
    <location>
        <begin position="186"/>
        <end position="223"/>
    </location>
</feature>
<dbReference type="InterPro" id="IPR036849">
    <property type="entry name" value="Enolase-like_C_sf"/>
</dbReference>